<evidence type="ECO:0000313" key="3">
    <source>
        <dbReference type="Proteomes" id="UP001596547"/>
    </source>
</evidence>
<dbReference type="InterPro" id="IPR002918">
    <property type="entry name" value="Lipase_EstA/Esterase_EstB"/>
</dbReference>
<accession>A0ABD6A7K9</accession>
<keyword evidence="3" id="KW-1185">Reference proteome</keyword>
<name>A0ABD6A7K9_9EURY</name>
<dbReference type="Proteomes" id="UP001596547">
    <property type="component" value="Unassembled WGS sequence"/>
</dbReference>
<dbReference type="Pfam" id="PF01674">
    <property type="entry name" value="Lipase_2"/>
    <property type="match status" value="1"/>
</dbReference>
<sequence length="323" mass="35465">MAHEAHDSDTEQPRVSAVDRPDAGTAIEGLPFRSRTLYRGFAAYLDGGGCRTNCDYDRTDDERLPWDAEGRYGGWGGHEYFGTAPGASRTPVVFVHGNGRDACDWDPHAEHFLDNGYRGDELWAITFSETTTGHRAMIEQLRAFVSRVRAYAGTDEVAVVAHSLGVTGARWWLRSYDAHEHVETFVGLAGANHGLRLGTLCCQFGMTGGSLAVCRVLRDDYERHADHPLRALNADETPGDVAYYTIRGTNDDLFWGCRESPALAGARENLALPTDHEGARASEAAIERVYDWVSPASAPASPTPRCSADRVPDPTYRELYGLS</sequence>
<dbReference type="AlphaFoldDB" id="A0ABD6A7K9"/>
<proteinExistence type="predicted"/>
<gene>
    <name evidence="2" type="ORF">ACFQPE_07095</name>
</gene>
<protein>
    <submittedName>
        <fullName evidence="2">Esterase/lipase family protein</fullName>
    </submittedName>
</protein>
<dbReference type="SUPFAM" id="SSF53474">
    <property type="entry name" value="alpha/beta-Hydrolases"/>
    <property type="match status" value="1"/>
</dbReference>
<dbReference type="EMBL" id="JBHTBF010000002">
    <property type="protein sequence ID" value="MFC7316564.1"/>
    <property type="molecule type" value="Genomic_DNA"/>
</dbReference>
<reference evidence="2 3" key="1">
    <citation type="journal article" date="2019" name="Int. J. Syst. Evol. Microbiol.">
        <title>The Global Catalogue of Microorganisms (GCM) 10K type strain sequencing project: providing services to taxonomists for standard genome sequencing and annotation.</title>
        <authorList>
            <consortium name="The Broad Institute Genomics Platform"/>
            <consortium name="The Broad Institute Genome Sequencing Center for Infectious Disease"/>
            <person name="Wu L."/>
            <person name="Ma J."/>
        </authorList>
    </citation>
    <scope>NUCLEOTIDE SEQUENCE [LARGE SCALE GENOMIC DNA]</scope>
    <source>
        <strain evidence="2 3">PSR21</strain>
    </source>
</reference>
<dbReference type="PANTHER" id="PTHR32015:SF1">
    <property type="entry name" value="LIPASE"/>
    <property type="match status" value="1"/>
</dbReference>
<evidence type="ECO:0000256" key="1">
    <source>
        <dbReference type="SAM" id="MobiDB-lite"/>
    </source>
</evidence>
<dbReference type="Gene3D" id="3.40.50.1820">
    <property type="entry name" value="alpha/beta hydrolase"/>
    <property type="match status" value="1"/>
</dbReference>
<dbReference type="GeneID" id="79316796"/>
<organism evidence="2 3">
    <name type="scientific">Halomarina halobia</name>
    <dbReference type="NCBI Taxonomy" id="3033386"/>
    <lineage>
        <taxon>Archaea</taxon>
        <taxon>Methanobacteriati</taxon>
        <taxon>Methanobacteriota</taxon>
        <taxon>Stenosarchaea group</taxon>
        <taxon>Halobacteria</taxon>
        <taxon>Halobacteriales</taxon>
        <taxon>Natronomonadaceae</taxon>
        <taxon>Halomarina</taxon>
    </lineage>
</organism>
<dbReference type="PANTHER" id="PTHR32015">
    <property type="entry name" value="FASTING INDUCED LIPASE"/>
    <property type="match status" value="1"/>
</dbReference>
<evidence type="ECO:0000313" key="2">
    <source>
        <dbReference type="EMBL" id="MFC7316564.1"/>
    </source>
</evidence>
<comment type="caution">
    <text evidence="2">The sequence shown here is derived from an EMBL/GenBank/DDBJ whole genome shotgun (WGS) entry which is preliminary data.</text>
</comment>
<feature type="region of interest" description="Disordered" evidence="1">
    <location>
        <begin position="1"/>
        <end position="22"/>
    </location>
</feature>
<dbReference type="RefSeq" id="WP_276304173.1">
    <property type="nucleotide sequence ID" value="NZ_CP119992.1"/>
</dbReference>
<dbReference type="InterPro" id="IPR029058">
    <property type="entry name" value="AB_hydrolase_fold"/>
</dbReference>